<sequence>MKRIYISVVLLALVACGDSKSKQQTVEVSQQETAHKTEAYSSEERNAAFKNPEVAQVYDDYNLLKTALVNTDAEAAKNAAQVMLKNSEASTLELGFVKAIQGIVDEDDVNIQREHFEAVTVGVKDLVEENIVSGTLYYQYCPMAFDGKGAYWISNEEKIYNPYFGDVMLNCGTVDAEIN</sequence>
<accession>A0A1M5ZD95</accession>
<dbReference type="Proteomes" id="UP000290037">
    <property type="component" value="Unassembled WGS sequence"/>
</dbReference>
<dbReference type="AlphaFoldDB" id="A0A1M5ZD95"/>
<proteinExistence type="predicted"/>
<dbReference type="PROSITE" id="PS51257">
    <property type="entry name" value="PROKAR_LIPOPROTEIN"/>
    <property type="match status" value="1"/>
</dbReference>
<organism evidence="3 4">
    <name type="scientific">Leeuwenhoekiella palythoae</name>
    <dbReference type="NCBI Taxonomy" id="573501"/>
    <lineage>
        <taxon>Bacteria</taxon>
        <taxon>Pseudomonadati</taxon>
        <taxon>Bacteroidota</taxon>
        <taxon>Flavobacteriia</taxon>
        <taxon>Flavobacteriales</taxon>
        <taxon>Flavobacteriaceae</taxon>
        <taxon>Leeuwenhoekiella</taxon>
    </lineage>
</organism>
<dbReference type="EMBL" id="FQXT01000005">
    <property type="protein sequence ID" value="SHI22190.1"/>
    <property type="molecule type" value="Genomic_DNA"/>
</dbReference>
<gene>
    <name evidence="2" type="ORF">DSM01_2517</name>
    <name evidence="3" type="ORF">SAMN04487999_2963</name>
</gene>
<dbReference type="STRING" id="573501.SAMN04487999_2963"/>
<evidence type="ECO:0000313" key="5">
    <source>
        <dbReference type="Proteomes" id="UP000290037"/>
    </source>
</evidence>
<dbReference type="Pfam" id="PF11827">
    <property type="entry name" value="DUF3347"/>
    <property type="match status" value="1"/>
</dbReference>
<dbReference type="RefSeq" id="WP_072984316.1">
    <property type="nucleotide sequence ID" value="NZ_FQXT01000005.1"/>
</dbReference>
<evidence type="ECO:0000313" key="3">
    <source>
        <dbReference type="EMBL" id="SHI22190.1"/>
    </source>
</evidence>
<dbReference type="InterPro" id="IPR021782">
    <property type="entry name" value="DUF3347"/>
</dbReference>
<protein>
    <recommendedName>
        <fullName evidence="1">DUF3347 domain-containing protein</fullName>
    </recommendedName>
</protein>
<name>A0A1M5ZD95_9FLAO</name>
<feature type="domain" description="DUF3347" evidence="1">
    <location>
        <begin position="57"/>
        <end position="129"/>
    </location>
</feature>
<dbReference type="Proteomes" id="UP000184240">
    <property type="component" value="Unassembled WGS sequence"/>
</dbReference>
<reference evidence="2 5" key="3">
    <citation type="submission" date="2018-07" db="EMBL/GenBank/DDBJ databases">
        <title>Leeuwenhoekiella genomics.</title>
        <authorList>
            <person name="Tahon G."/>
            <person name="Willems A."/>
        </authorList>
    </citation>
    <scope>NUCLEOTIDE SEQUENCE [LARGE SCALE GENOMIC DNA]</scope>
    <source>
        <strain evidence="2 5">LMG 24856</strain>
    </source>
</reference>
<evidence type="ECO:0000313" key="2">
    <source>
        <dbReference type="EMBL" id="RXG28012.1"/>
    </source>
</evidence>
<evidence type="ECO:0000313" key="4">
    <source>
        <dbReference type="Proteomes" id="UP000184240"/>
    </source>
</evidence>
<reference evidence="3" key="2">
    <citation type="submission" date="2016-11" db="EMBL/GenBank/DDBJ databases">
        <authorList>
            <person name="Jaros S."/>
            <person name="Januszkiewicz K."/>
            <person name="Wedrychowicz H."/>
        </authorList>
    </citation>
    <scope>NUCLEOTIDE SEQUENCE [LARGE SCALE GENOMIC DNA]</scope>
    <source>
        <strain evidence="3">DSM 19859</strain>
    </source>
</reference>
<reference evidence="4" key="1">
    <citation type="submission" date="2016-11" db="EMBL/GenBank/DDBJ databases">
        <authorList>
            <person name="Varghese N."/>
            <person name="Submissions S."/>
        </authorList>
    </citation>
    <scope>NUCLEOTIDE SEQUENCE [LARGE SCALE GENOMIC DNA]</scope>
    <source>
        <strain evidence="4">DSM 19859</strain>
    </source>
</reference>
<dbReference type="EMBL" id="QOVN01000005">
    <property type="protein sequence ID" value="RXG28012.1"/>
    <property type="molecule type" value="Genomic_DNA"/>
</dbReference>
<dbReference type="OrthoDB" id="5513217at2"/>
<keyword evidence="5" id="KW-1185">Reference proteome</keyword>
<evidence type="ECO:0000259" key="1">
    <source>
        <dbReference type="Pfam" id="PF11827"/>
    </source>
</evidence>